<keyword evidence="2" id="KW-0235">DNA replication</keyword>
<name>A0A2V3IMY4_9FLOR</name>
<evidence type="ECO:0000313" key="5">
    <source>
        <dbReference type="EMBL" id="PXF43451.1"/>
    </source>
</evidence>
<dbReference type="SUPFAM" id="SSF46785">
    <property type="entry name" value="Winged helix' DNA-binding domain"/>
    <property type="match status" value="1"/>
</dbReference>
<dbReference type="PANTHER" id="PTHR10763:SF26">
    <property type="entry name" value="CELL DIVISION CONTROL PROTEIN 6 HOMOLOG"/>
    <property type="match status" value="1"/>
</dbReference>
<dbReference type="Proteomes" id="UP000247409">
    <property type="component" value="Unassembled WGS sequence"/>
</dbReference>
<dbReference type="InterPro" id="IPR050311">
    <property type="entry name" value="ORC1/CDC6"/>
</dbReference>
<dbReference type="InterPro" id="IPR049945">
    <property type="entry name" value="AAA_22"/>
</dbReference>
<dbReference type="GO" id="GO:0006270">
    <property type="term" value="P:DNA replication initiation"/>
    <property type="evidence" value="ECO:0007669"/>
    <property type="project" value="TreeGrafter"/>
</dbReference>
<keyword evidence="5" id="KW-0132">Cell division</keyword>
<dbReference type="CDD" id="cd00009">
    <property type="entry name" value="AAA"/>
    <property type="match status" value="1"/>
</dbReference>
<evidence type="ECO:0000259" key="4">
    <source>
        <dbReference type="SMART" id="SM00382"/>
    </source>
</evidence>
<dbReference type="SUPFAM" id="SSF52540">
    <property type="entry name" value="P-loop containing nucleoside triphosphate hydrolases"/>
    <property type="match status" value="1"/>
</dbReference>
<dbReference type="Gene3D" id="1.10.8.60">
    <property type="match status" value="1"/>
</dbReference>
<dbReference type="AlphaFoldDB" id="A0A2V3IMY4"/>
<dbReference type="OrthoDB" id="1926878at2759"/>
<feature type="compositionally biased region" description="Pro residues" evidence="3">
    <location>
        <begin position="59"/>
        <end position="69"/>
    </location>
</feature>
<dbReference type="GO" id="GO:0051301">
    <property type="term" value="P:cell division"/>
    <property type="evidence" value="ECO:0007669"/>
    <property type="project" value="UniProtKB-KW"/>
</dbReference>
<dbReference type="InterPro" id="IPR027417">
    <property type="entry name" value="P-loop_NTPase"/>
</dbReference>
<dbReference type="Gene3D" id="1.10.10.10">
    <property type="entry name" value="Winged helix-like DNA-binding domain superfamily/Winged helix DNA-binding domain"/>
    <property type="match status" value="1"/>
</dbReference>
<dbReference type="GO" id="GO:0016887">
    <property type="term" value="F:ATP hydrolysis activity"/>
    <property type="evidence" value="ECO:0007669"/>
    <property type="project" value="InterPro"/>
</dbReference>
<evidence type="ECO:0000256" key="1">
    <source>
        <dbReference type="ARBA" id="ARBA00006184"/>
    </source>
</evidence>
<feature type="region of interest" description="Disordered" evidence="3">
    <location>
        <begin position="1"/>
        <end position="84"/>
    </location>
</feature>
<dbReference type="InterPro" id="IPR015163">
    <property type="entry name" value="Cdc6_C"/>
</dbReference>
<dbReference type="GO" id="GO:0033314">
    <property type="term" value="P:mitotic DNA replication checkpoint signaling"/>
    <property type="evidence" value="ECO:0007669"/>
    <property type="project" value="TreeGrafter"/>
</dbReference>
<keyword evidence="6" id="KW-1185">Reference proteome</keyword>
<evidence type="ECO:0000256" key="2">
    <source>
        <dbReference type="ARBA" id="ARBA00022705"/>
    </source>
</evidence>
<dbReference type="Gene3D" id="3.40.50.300">
    <property type="entry name" value="P-loop containing nucleotide triphosphate hydrolases"/>
    <property type="match status" value="1"/>
</dbReference>
<feature type="compositionally biased region" description="Low complexity" evidence="3">
    <location>
        <begin position="70"/>
        <end position="83"/>
    </location>
</feature>
<dbReference type="EMBL" id="NBIV01000125">
    <property type="protein sequence ID" value="PXF43451.1"/>
    <property type="molecule type" value="Genomic_DNA"/>
</dbReference>
<organism evidence="5 6">
    <name type="scientific">Gracilariopsis chorda</name>
    <dbReference type="NCBI Taxonomy" id="448386"/>
    <lineage>
        <taxon>Eukaryota</taxon>
        <taxon>Rhodophyta</taxon>
        <taxon>Florideophyceae</taxon>
        <taxon>Rhodymeniophycidae</taxon>
        <taxon>Gracilariales</taxon>
        <taxon>Gracilariaceae</taxon>
        <taxon>Gracilariopsis</taxon>
    </lineage>
</organism>
<dbReference type="Pfam" id="PF09079">
    <property type="entry name" value="WHD_Cdc6"/>
    <property type="match status" value="1"/>
</dbReference>
<proteinExistence type="inferred from homology"/>
<dbReference type="InterPro" id="IPR036388">
    <property type="entry name" value="WH-like_DNA-bd_sf"/>
</dbReference>
<dbReference type="GO" id="GO:0003688">
    <property type="term" value="F:DNA replication origin binding"/>
    <property type="evidence" value="ECO:0007669"/>
    <property type="project" value="TreeGrafter"/>
</dbReference>
<dbReference type="STRING" id="448386.A0A2V3IMY4"/>
<comment type="similarity">
    <text evidence="1">Belongs to the CDC6/cdc18 family.</text>
</comment>
<dbReference type="InterPro" id="IPR036390">
    <property type="entry name" value="WH_DNA-bd_sf"/>
</dbReference>
<reference evidence="5 6" key="1">
    <citation type="journal article" date="2018" name="Mol. Biol. Evol.">
        <title>Analysis of the draft genome of the red seaweed Gracilariopsis chorda provides insights into genome size evolution in Rhodophyta.</title>
        <authorList>
            <person name="Lee J."/>
            <person name="Yang E.C."/>
            <person name="Graf L."/>
            <person name="Yang J.H."/>
            <person name="Qiu H."/>
            <person name="Zel Zion U."/>
            <person name="Chan C.X."/>
            <person name="Stephens T.G."/>
            <person name="Weber A.P.M."/>
            <person name="Boo G.H."/>
            <person name="Boo S.M."/>
            <person name="Kim K.M."/>
            <person name="Shin Y."/>
            <person name="Jung M."/>
            <person name="Lee S.J."/>
            <person name="Yim H.S."/>
            <person name="Lee J.H."/>
            <person name="Bhattacharya D."/>
            <person name="Yoon H.S."/>
        </authorList>
    </citation>
    <scope>NUCLEOTIDE SEQUENCE [LARGE SCALE GENOMIC DNA]</scope>
    <source>
        <strain evidence="5 6">SKKU-2015</strain>
        <tissue evidence="5">Whole body</tissue>
    </source>
</reference>
<dbReference type="InterPro" id="IPR054425">
    <property type="entry name" value="Cdc6_ORC1-like_ATPase_lid"/>
</dbReference>
<dbReference type="SMART" id="SM00382">
    <property type="entry name" value="AAA"/>
    <property type="match status" value="1"/>
</dbReference>
<accession>A0A2V3IMY4</accession>
<dbReference type="PANTHER" id="PTHR10763">
    <property type="entry name" value="CELL DIVISION CONTROL PROTEIN 6-RELATED"/>
    <property type="match status" value="1"/>
</dbReference>
<comment type="caution">
    <text evidence="5">The sequence shown here is derived from an EMBL/GenBank/DDBJ whole genome shotgun (WGS) entry which is preliminary data.</text>
</comment>
<feature type="domain" description="AAA+ ATPase" evidence="4">
    <location>
        <begin position="127"/>
        <end position="292"/>
    </location>
</feature>
<sequence length="497" mass="53016">MKSHRAPRRSARLNPAAPIAAPLSIGRVRKARPSRPRPTNPVRLLRAPCCDPSADASGPSPPPPLPPCSPCSSPGQRSKSPSSCPRANALSLALSYEPAGMPVAREEQSRHLLSLLTDALLPGPGRSAKAIYVCGTPGTGKTFTVTKVINHLKSSTATPLIDLISHSASPSTVDETHGFDHVWINCANLTQPAHVYNRLAHALNLNLPASNTNARKVLQQHARSASKPVLIVLDEVDFLTSRDQMLLYTAFEWPHLPSSKFTVIGIANCIDLPVRALPWLRAAGCMPEILSFRPYTSSNLQSIVSQRLQRAHHTVLDPIAISLAAKKVAAGSGDARLMLDVCNEAHSRLLENSNEKAISVVSTILNNRGALSAAVDVIKQLPVQQQIALCVAANATLLPSKSGALRSKATLGGLYQSFVSLCAKVHVNGLSFNEFADVCCNALAHHGLVDVPQRRGRGSTASAKTLRGRAVRLKVPVEDVRAGVADKGFLPLLVKKA</sequence>
<evidence type="ECO:0000256" key="3">
    <source>
        <dbReference type="SAM" id="MobiDB-lite"/>
    </source>
</evidence>
<dbReference type="Pfam" id="PF13401">
    <property type="entry name" value="AAA_22"/>
    <property type="match status" value="1"/>
</dbReference>
<evidence type="ECO:0000313" key="6">
    <source>
        <dbReference type="Proteomes" id="UP000247409"/>
    </source>
</evidence>
<protein>
    <submittedName>
        <fullName evidence="5">Cell division control protein 6-like</fullName>
    </submittedName>
</protein>
<dbReference type="GO" id="GO:0005634">
    <property type="term" value="C:nucleus"/>
    <property type="evidence" value="ECO:0007669"/>
    <property type="project" value="TreeGrafter"/>
</dbReference>
<gene>
    <name evidence="5" type="ORF">BWQ96_06841</name>
</gene>
<dbReference type="Pfam" id="PF22606">
    <property type="entry name" value="Cdc6-ORC-like_ATPase_lid"/>
    <property type="match status" value="1"/>
</dbReference>
<keyword evidence="5" id="KW-0131">Cell cycle</keyword>
<feature type="compositionally biased region" description="Basic residues" evidence="3">
    <location>
        <begin position="1"/>
        <end position="11"/>
    </location>
</feature>
<dbReference type="InterPro" id="IPR003593">
    <property type="entry name" value="AAA+_ATPase"/>
</dbReference>